<dbReference type="EC" id="3.2.2.n1" evidence="2"/>
<dbReference type="Pfam" id="PF03641">
    <property type="entry name" value="Lysine_decarbox"/>
    <property type="match status" value="1"/>
</dbReference>
<comment type="catalytic activity">
    <reaction evidence="2">
        <text>9-ribosyl-trans-zeatin 5'-phosphate + H2O = trans-zeatin + D-ribose 5-phosphate</text>
        <dbReference type="Rhea" id="RHEA:48564"/>
        <dbReference type="ChEBI" id="CHEBI:15377"/>
        <dbReference type="ChEBI" id="CHEBI:16522"/>
        <dbReference type="ChEBI" id="CHEBI:78346"/>
        <dbReference type="ChEBI" id="CHEBI:87947"/>
        <dbReference type="EC" id="3.2.2.n1"/>
    </reaction>
</comment>
<evidence type="ECO:0000256" key="2">
    <source>
        <dbReference type="RuleBase" id="RU363015"/>
    </source>
</evidence>
<dbReference type="InterPro" id="IPR031100">
    <property type="entry name" value="LOG_fam"/>
</dbReference>
<comment type="similarity">
    <text evidence="1 2">Belongs to the LOG family.</text>
</comment>
<dbReference type="AlphaFoldDB" id="A0A653F0X1"/>
<protein>
    <recommendedName>
        <fullName evidence="2">Cytokinin riboside 5'-monophosphate phosphoribohydrolase</fullName>
        <ecNumber evidence="2">3.2.2.n1</ecNumber>
    </recommendedName>
</protein>
<gene>
    <name evidence="3" type="primary">yvdD</name>
    <name evidence="3" type="ORF">BIN_B_04612</name>
</gene>
<organism evidence="3">
    <name type="scientific">Mycobacterium riyadhense</name>
    <dbReference type="NCBI Taxonomy" id="486698"/>
    <lineage>
        <taxon>Bacteria</taxon>
        <taxon>Bacillati</taxon>
        <taxon>Actinomycetota</taxon>
        <taxon>Actinomycetes</taxon>
        <taxon>Mycobacteriales</taxon>
        <taxon>Mycobacteriaceae</taxon>
        <taxon>Mycobacterium</taxon>
    </lineage>
</organism>
<proteinExistence type="inferred from homology"/>
<dbReference type="EMBL" id="LR589138">
    <property type="protein sequence ID" value="VTP02646.1"/>
    <property type="molecule type" value="Genomic_DNA"/>
</dbReference>
<dbReference type="PANTHER" id="PTHR31223">
    <property type="entry name" value="LOG FAMILY PROTEIN YJL055W"/>
    <property type="match status" value="1"/>
</dbReference>
<name>A0A653F0X1_9MYCO</name>
<keyword evidence="2" id="KW-0203">Cytokinin biosynthesis</keyword>
<dbReference type="InterPro" id="IPR005269">
    <property type="entry name" value="LOG"/>
</dbReference>
<accession>A0A653F0X1</accession>
<dbReference type="GO" id="GO:0009691">
    <property type="term" value="P:cytokinin biosynthetic process"/>
    <property type="evidence" value="ECO:0007669"/>
    <property type="project" value="UniProtKB-UniRule"/>
</dbReference>
<dbReference type="NCBIfam" id="TIGR00730">
    <property type="entry name" value="Rossman fold protein, TIGR00730 family"/>
    <property type="match status" value="1"/>
</dbReference>
<dbReference type="Gene3D" id="3.40.50.450">
    <property type="match status" value="1"/>
</dbReference>
<dbReference type="GO" id="GO:0102682">
    <property type="term" value="F:cytokinin riboside 5'-monophosphate phosphoribohydrolase activity"/>
    <property type="evidence" value="ECO:0007669"/>
    <property type="project" value="RHEA"/>
</dbReference>
<dbReference type="SUPFAM" id="SSF102405">
    <property type="entry name" value="MCP/YpsA-like"/>
    <property type="match status" value="1"/>
</dbReference>
<keyword evidence="2" id="KW-0378">Hydrolase</keyword>
<dbReference type="GO" id="GO:0005829">
    <property type="term" value="C:cytosol"/>
    <property type="evidence" value="ECO:0007669"/>
    <property type="project" value="TreeGrafter"/>
</dbReference>
<evidence type="ECO:0000313" key="3">
    <source>
        <dbReference type="EMBL" id="VTP02646.1"/>
    </source>
</evidence>
<evidence type="ECO:0000256" key="1">
    <source>
        <dbReference type="ARBA" id="ARBA00006763"/>
    </source>
</evidence>
<dbReference type="PANTHER" id="PTHR31223:SF70">
    <property type="entry name" value="LOG FAMILY PROTEIN YJL055W"/>
    <property type="match status" value="1"/>
</dbReference>
<sequence length="183" mass="20320">MKICIFMSATDLDERYTVHARQFARLVGRGGHTLIWGGSDTGLMKLVADEVQAAGGRLNGVSVEFLRHFARGHADDMVIARNLAERKMLMLNGCDAVVVMVGGLGTLDEATDILEMRKHGQHTKPVVILNTAGFYDGLTLQMRRMEHDGLLPVPLDELVYITDDCAKAFAHLQFEHSRRTTEI</sequence>
<comment type="catalytic activity">
    <reaction evidence="2">
        <text>N(6)-(dimethylallyl)adenosine 5'-phosphate + H2O = N(6)-dimethylallyladenine + D-ribose 5-phosphate</text>
        <dbReference type="Rhea" id="RHEA:48560"/>
        <dbReference type="ChEBI" id="CHEBI:15377"/>
        <dbReference type="ChEBI" id="CHEBI:17660"/>
        <dbReference type="ChEBI" id="CHEBI:57526"/>
        <dbReference type="ChEBI" id="CHEBI:78346"/>
        <dbReference type="EC" id="3.2.2.n1"/>
    </reaction>
</comment>
<reference evidence="3" key="1">
    <citation type="submission" date="2019-05" db="EMBL/GenBank/DDBJ databases">
        <authorList>
            <person name="Naeem R."/>
            <person name="Antony C."/>
            <person name="Guan Q."/>
        </authorList>
    </citation>
    <scope>NUCLEOTIDE SEQUENCE</scope>
    <source>
        <strain evidence="3">2</strain>
    </source>
</reference>